<dbReference type="Gene3D" id="1.20.120.520">
    <property type="entry name" value="nmb1532 protein domain like"/>
    <property type="match status" value="1"/>
</dbReference>
<evidence type="ECO:0000313" key="3">
    <source>
        <dbReference type="Proteomes" id="UP000718281"/>
    </source>
</evidence>
<comment type="caution">
    <text evidence="2">The sequence shown here is derived from an EMBL/GenBank/DDBJ whole genome shotgun (WGS) entry which is preliminary data.</text>
</comment>
<gene>
    <name evidence="2" type="ORF">IPF40_15415</name>
</gene>
<organism evidence="2 3">
    <name type="scientific">Candidatus Phosphoribacter hodrii</name>
    <dbReference type="NCBI Taxonomy" id="2953743"/>
    <lineage>
        <taxon>Bacteria</taxon>
        <taxon>Bacillati</taxon>
        <taxon>Actinomycetota</taxon>
        <taxon>Actinomycetes</taxon>
        <taxon>Micrococcales</taxon>
        <taxon>Dermatophilaceae</taxon>
        <taxon>Candidatus Phosphoribacter</taxon>
    </lineage>
</organism>
<reference evidence="2 3" key="1">
    <citation type="submission" date="2020-10" db="EMBL/GenBank/DDBJ databases">
        <title>Connecting structure to function with the recovery of over 1000 high-quality activated sludge metagenome-assembled genomes encoding full-length rRNA genes using long-read sequencing.</title>
        <authorList>
            <person name="Singleton C.M."/>
            <person name="Petriglieri F."/>
            <person name="Kristensen J.M."/>
            <person name="Kirkegaard R.H."/>
            <person name="Michaelsen T.Y."/>
            <person name="Andersen M.H."/>
            <person name="Karst S.M."/>
            <person name="Dueholm M.S."/>
            <person name="Nielsen P.H."/>
            <person name="Albertsen M."/>
        </authorList>
    </citation>
    <scope>NUCLEOTIDE SEQUENCE [LARGE SCALE GENOMIC DNA]</scope>
    <source>
        <strain evidence="2">AalE_18-Q3-R2-46_BAT3C.188</strain>
    </source>
</reference>
<evidence type="ECO:0000313" key="2">
    <source>
        <dbReference type="EMBL" id="MBK6302340.1"/>
    </source>
</evidence>
<evidence type="ECO:0000259" key="1">
    <source>
        <dbReference type="Pfam" id="PF01814"/>
    </source>
</evidence>
<name>A0A934X8P7_9MICO</name>
<dbReference type="AlphaFoldDB" id="A0A934X8P7"/>
<sequence>MCSYCGCESITTIGDFMAEHIEIVNATTALRLASASHDTAAAPPAAAVLAQMLTTHAHREEVGLFRVLARQEEFTSEVTTLCGEHGSLEAQLAAIVAGDLDAVNPLIDALRDHINREENGLFPASAIALSGSEWDEVERTTPPSAVHRA</sequence>
<dbReference type="Proteomes" id="UP000718281">
    <property type="component" value="Unassembled WGS sequence"/>
</dbReference>
<dbReference type="Pfam" id="PF01814">
    <property type="entry name" value="Hemerythrin"/>
    <property type="match status" value="1"/>
</dbReference>
<dbReference type="EMBL" id="JADIXZ010000010">
    <property type="protein sequence ID" value="MBK6302340.1"/>
    <property type="molecule type" value="Genomic_DNA"/>
</dbReference>
<dbReference type="InterPro" id="IPR012312">
    <property type="entry name" value="Hemerythrin-like"/>
</dbReference>
<feature type="domain" description="Hemerythrin-like" evidence="1">
    <location>
        <begin position="13"/>
        <end position="124"/>
    </location>
</feature>
<accession>A0A934X8P7</accession>
<protein>
    <submittedName>
        <fullName evidence="2">Hemerythrin domain-containing protein</fullName>
    </submittedName>
</protein>
<proteinExistence type="predicted"/>